<dbReference type="GO" id="GO:0030688">
    <property type="term" value="C:preribosome, small subunit precursor"/>
    <property type="evidence" value="ECO:0007669"/>
    <property type="project" value="InterPro"/>
</dbReference>
<dbReference type="PANTHER" id="PTHR13026">
    <property type="entry name" value="NNP-1 PROTEIN NOVEL NUCLEAR PROTEIN 1 NOP52"/>
    <property type="match status" value="1"/>
</dbReference>
<keyword evidence="4" id="KW-0539">Nucleus</keyword>
<comment type="caution">
    <text evidence="6">The sequence shown here is derived from an EMBL/GenBank/DDBJ whole genome shotgun (WGS) entry which is preliminary data.</text>
</comment>
<feature type="region of interest" description="Disordered" evidence="5">
    <location>
        <begin position="216"/>
        <end position="249"/>
    </location>
</feature>
<dbReference type="Pfam" id="PF05997">
    <property type="entry name" value="Nop52"/>
    <property type="match status" value="1"/>
</dbReference>
<organism evidence="6 7">
    <name type="scientific">Patellaria atrata CBS 101060</name>
    <dbReference type="NCBI Taxonomy" id="1346257"/>
    <lineage>
        <taxon>Eukaryota</taxon>
        <taxon>Fungi</taxon>
        <taxon>Dikarya</taxon>
        <taxon>Ascomycota</taxon>
        <taxon>Pezizomycotina</taxon>
        <taxon>Dothideomycetes</taxon>
        <taxon>Dothideomycetes incertae sedis</taxon>
        <taxon>Patellariales</taxon>
        <taxon>Patellariaceae</taxon>
        <taxon>Patellaria</taxon>
    </lineage>
</organism>
<evidence type="ECO:0000313" key="7">
    <source>
        <dbReference type="Proteomes" id="UP000799429"/>
    </source>
</evidence>
<dbReference type="EMBL" id="MU006090">
    <property type="protein sequence ID" value="KAF2842508.1"/>
    <property type="molecule type" value="Genomic_DNA"/>
</dbReference>
<evidence type="ECO:0000256" key="1">
    <source>
        <dbReference type="ARBA" id="ARBA00004123"/>
    </source>
</evidence>
<gene>
    <name evidence="6" type="ORF">M501DRAFT_421917</name>
</gene>
<evidence type="ECO:0000256" key="3">
    <source>
        <dbReference type="ARBA" id="ARBA00022552"/>
    </source>
</evidence>
<dbReference type="SUPFAM" id="SSF48371">
    <property type="entry name" value="ARM repeat"/>
    <property type="match status" value="1"/>
</dbReference>
<dbReference type="PANTHER" id="PTHR13026:SF0">
    <property type="entry name" value="RIBOSOMAL RNA PROCESSING 1B"/>
    <property type="match status" value="1"/>
</dbReference>
<sequence>MASSTTQGNPFIKQLASSDKKLRDKAVESLQLYISNRKQFEELELLKLWKGLFYCVWMSDRPRAQQQLARDLADLMEILPPETIVPFLSAFWKTIAREWNGIDVLRMDKFMFLVRQYLATTFQQLSKQNWLNSGMIESCMTMLEEIPLNAKDHRLPNGLRYHVLDIYVDELDKVDAERDSDIPLELLLKPLRNLEKSSPTKSVRLKAKEALDDARLADWKGEQGTNEAVVEGKRQSEDSEEEEWGGIEN</sequence>
<evidence type="ECO:0000313" key="6">
    <source>
        <dbReference type="EMBL" id="KAF2842508.1"/>
    </source>
</evidence>
<evidence type="ECO:0000256" key="4">
    <source>
        <dbReference type="ARBA" id="ARBA00023242"/>
    </source>
</evidence>
<keyword evidence="7" id="KW-1185">Reference proteome</keyword>
<dbReference type="Proteomes" id="UP000799429">
    <property type="component" value="Unassembled WGS sequence"/>
</dbReference>
<dbReference type="OrthoDB" id="2019504at2759"/>
<protein>
    <recommendedName>
        <fullName evidence="8">Nucleolar protein NOP52 variant</fullName>
    </recommendedName>
</protein>
<dbReference type="AlphaFoldDB" id="A0A9P4SJ33"/>
<comment type="subcellular location">
    <subcellularLocation>
        <location evidence="1">Nucleus</location>
    </subcellularLocation>
</comment>
<dbReference type="InterPro" id="IPR016024">
    <property type="entry name" value="ARM-type_fold"/>
</dbReference>
<evidence type="ECO:0000256" key="2">
    <source>
        <dbReference type="ARBA" id="ARBA00006374"/>
    </source>
</evidence>
<name>A0A9P4SJ33_9PEZI</name>
<accession>A0A9P4SJ33</accession>
<keyword evidence="3" id="KW-0698">rRNA processing</keyword>
<comment type="similarity">
    <text evidence="2">Belongs to the RRP1 family.</text>
</comment>
<dbReference type="GO" id="GO:0006364">
    <property type="term" value="P:rRNA processing"/>
    <property type="evidence" value="ECO:0007669"/>
    <property type="project" value="UniProtKB-KW"/>
</dbReference>
<evidence type="ECO:0008006" key="8">
    <source>
        <dbReference type="Google" id="ProtNLM"/>
    </source>
</evidence>
<dbReference type="GO" id="GO:0005634">
    <property type="term" value="C:nucleus"/>
    <property type="evidence" value="ECO:0007669"/>
    <property type="project" value="UniProtKB-SubCell"/>
</dbReference>
<dbReference type="InterPro" id="IPR010301">
    <property type="entry name" value="RRP1"/>
</dbReference>
<feature type="compositionally biased region" description="Acidic residues" evidence="5">
    <location>
        <begin position="238"/>
        <end position="249"/>
    </location>
</feature>
<reference evidence="6" key="1">
    <citation type="journal article" date="2020" name="Stud. Mycol.">
        <title>101 Dothideomycetes genomes: a test case for predicting lifestyles and emergence of pathogens.</title>
        <authorList>
            <person name="Haridas S."/>
            <person name="Albert R."/>
            <person name="Binder M."/>
            <person name="Bloem J."/>
            <person name="Labutti K."/>
            <person name="Salamov A."/>
            <person name="Andreopoulos B."/>
            <person name="Baker S."/>
            <person name="Barry K."/>
            <person name="Bills G."/>
            <person name="Bluhm B."/>
            <person name="Cannon C."/>
            <person name="Castanera R."/>
            <person name="Culley D."/>
            <person name="Daum C."/>
            <person name="Ezra D."/>
            <person name="Gonzalez J."/>
            <person name="Henrissat B."/>
            <person name="Kuo A."/>
            <person name="Liang C."/>
            <person name="Lipzen A."/>
            <person name="Lutzoni F."/>
            <person name="Magnuson J."/>
            <person name="Mondo S."/>
            <person name="Nolan M."/>
            <person name="Ohm R."/>
            <person name="Pangilinan J."/>
            <person name="Park H.-J."/>
            <person name="Ramirez L."/>
            <person name="Alfaro M."/>
            <person name="Sun H."/>
            <person name="Tritt A."/>
            <person name="Yoshinaga Y."/>
            <person name="Zwiers L.-H."/>
            <person name="Turgeon B."/>
            <person name="Goodwin S."/>
            <person name="Spatafora J."/>
            <person name="Crous P."/>
            <person name="Grigoriev I."/>
        </authorList>
    </citation>
    <scope>NUCLEOTIDE SEQUENCE</scope>
    <source>
        <strain evidence="6">CBS 101060</strain>
    </source>
</reference>
<proteinExistence type="inferred from homology"/>
<evidence type="ECO:0000256" key="5">
    <source>
        <dbReference type="SAM" id="MobiDB-lite"/>
    </source>
</evidence>